<accession>X1E6T0</accession>
<dbReference type="EMBL" id="BART01023150">
    <property type="protein sequence ID" value="GAH04368.1"/>
    <property type="molecule type" value="Genomic_DNA"/>
</dbReference>
<name>X1E6T0_9ZZZZ</name>
<comment type="caution">
    <text evidence="1">The sequence shown here is derived from an EMBL/GenBank/DDBJ whole genome shotgun (WGS) entry which is preliminary data.</text>
</comment>
<evidence type="ECO:0000313" key="1">
    <source>
        <dbReference type="EMBL" id="GAH04368.1"/>
    </source>
</evidence>
<proteinExistence type="predicted"/>
<protein>
    <submittedName>
        <fullName evidence="1">Uncharacterized protein</fullName>
    </submittedName>
</protein>
<gene>
    <name evidence="1" type="ORF">S01H4_42192</name>
</gene>
<sequence length="72" mass="8380">MNTTRMTTIPTEIGTICNQLLVLLNQKDIEIDKVLDFIKERIMNSEKRLKVTKNGTEAEEIKAAIEEWKQFL</sequence>
<organism evidence="1">
    <name type="scientific">marine sediment metagenome</name>
    <dbReference type="NCBI Taxonomy" id="412755"/>
    <lineage>
        <taxon>unclassified sequences</taxon>
        <taxon>metagenomes</taxon>
        <taxon>ecological metagenomes</taxon>
    </lineage>
</organism>
<dbReference type="AlphaFoldDB" id="X1E6T0"/>
<reference evidence="1" key="1">
    <citation type="journal article" date="2014" name="Front. Microbiol.">
        <title>High frequency of phylogenetically diverse reductive dehalogenase-homologous genes in deep subseafloor sedimentary metagenomes.</title>
        <authorList>
            <person name="Kawai M."/>
            <person name="Futagami T."/>
            <person name="Toyoda A."/>
            <person name="Takaki Y."/>
            <person name="Nishi S."/>
            <person name="Hori S."/>
            <person name="Arai W."/>
            <person name="Tsubouchi T."/>
            <person name="Morono Y."/>
            <person name="Uchiyama I."/>
            <person name="Ito T."/>
            <person name="Fujiyama A."/>
            <person name="Inagaki F."/>
            <person name="Takami H."/>
        </authorList>
    </citation>
    <scope>NUCLEOTIDE SEQUENCE</scope>
    <source>
        <strain evidence="1">Expedition CK06-06</strain>
    </source>
</reference>